<reference evidence="9" key="1">
    <citation type="journal article" date="2014" name="Front. Microbiol.">
        <title>High frequency of phylogenetically diverse reductive dehalogenase-homologous genes in deep subseafloor sedimentary metagenomes.</title>
        <authorList>
            <person name="Kawai M."/>
            <person name="Futagami T."/>
            <person name="Toyoda A."/>
            <person name="Takaki Y."/>
            <person name="Nishi S."/>
            <person name="Hori S."/>
            <person name="Arai W."/>
            <person name="Tsubouchi T."/>
            <person name="Morono Y."/>
            <person name="Uchiyama I."/>
            <person name="Ito T."/>
            <person name="Fujiyama A."/>
            <person name="Inagaki F."/>
            <person name="Takami H."/>
        </authorList>
    </citation>
    <scope>NUCLEOTIDE SEQUENCE</scope>
    <source>
        <strain evidence="9">Expedition CK06-06</strain>
    </source>
</reference>
<gene>
    <name evidence="9" type="ORF">S01H1_57814</name>
</gene>
<name>X0VAG3_9ZZZZ</name>
<keyword evidence="2" id="KW-0808">Transferase</keyword>
<evidence type="ECO:0000259" key="8">
    <source>
        <dbReference type="Pfam" id="PF01648"/>
    </source>
</evidence>
<dbReference type="InterPro" id="IPR037143">
    <property type="entry name" value="4-PPantetheinyl_Trfase_dom_sf"/>
</dbReference>
<evidence type="ECO:0000256" key="2">
    <source>
        <dbReference type="ARBA" id="ARBA00022679"/>
    </source>
</evidence>
<evidence type="ECO:0000256" key="5">
    <source>
        <dbReference type="ARBA" id="ARBA00022842"/>
    </source>
</evidence>
<evidence type="ECO:0000256" key="4">
    <source>
        <dbReference type="ARBA" id="ARBA00022832"/>
    </source>
</evidence>
<dbReference type="GO" id="GO:0008897">
    <property type="term" value="F:holo-[acyl-carrier-protein] synthase activity"/>
    <property type="evidence" value="ECO:0007669"/>
    <property type="project" value="InterPro"/>
</dbReference>
<dbReference type="NCBIfam" id="TIGR00516">
    <property type="entry name" value="acpS"/>
    <property type="match status" value="1"/>
</dbReference>
<keyword evidence="4" id="KW-0276">Fatty acid metabolism</keyword>
<comment type="caution">
    <text evidence="9">The sequence shown here is derived from an EMBL/GenBank/DDBJ whole genome shotgun (WGS) entry which is preliminary data.</text>
</comment>
<evidence type="ECO:0000256" key="3">
    <source>
        <dbReference type="ARBA" id="ARBA00022723"/>
    </source>
</evidence>
<sequence length="130" mass="14830">MAASRIVGIGVDIESIQRFRNKPLVKNEKFYRRLFTPVEIEYCKTKKDPYPHFTARFCAKEALKKALPETLSPGWQNVEIRNDEKGRPSVHFLPVSQSSSEHSALDKYGVQISLSHDNARAIAFVIIENI</sequence>
<dbReference type="Pfam" id="PF01648">
    <property type="entry name" value="ACPS"/>
    <property type="match status" value="1"/>
</dbReference>
<dbReference type="InterPro" id="IPR002582">
    <property type="entry name" value="ACPS"/>
</dbReference>
<accession>X0VAG3</accession>
<evidence type="ECO:0000256" key="1">
    <source>
        <dbReference type="ARBA" id="ARBA00022516"/>
    </source>
</evidence>
<dbReference type="EMBL" id="BARS01037727">
    <property type="protein sequence ID" value="GAG15114.1"/>
    <property type="molecule type" value="Genomic_DNA"/>
</dbReference>
<protein>
    <recommendedName>
        <fullName evidence="8">4'-phosphopantetheinyl transferase domain-containing protein</fullName>
    </recommendedName>
</protein>
<dbReference type="SUPFAM" id="SSF56214">
    <property type="entry name" value="4'-phosphopantetheinyl transferase"/>
    <property type="match status" value="1"/>
</dbReference>
<dbReference type="GO" id="GO:0006633">
    <property type="term" value="P:fatty acid biosynthetic process"/>
    <property type="evidence" value="ECO:0007669"/>
    <property type="project" value="UniProtKB-KW"/>
</dbReference>
<proteinExistence type="inferred from homology"/>
<evidence type="ECO:0000313" key="9">
    <source>
        <dbReference type="EMBL" id="GAG15114.1"/>
    </source>
</evidence>
<dbReference type="GO" id="GO:0000287">
    <property type="term" value="F:magnesium ion binding"/>
    <property type="evidence" value="ECO:0007669"/>
    <property type="project" value="InterPro"/>
</dbReference>
<dbReference type="Gene3D" id="3.90.470.20">
    <property type="entry name" value="4'-phosphopantetheinyl transferase domain"/>
    <property type="match status" value="1"/>
</dbReference>
<dbReference type="AlphaFoldDB" id="X0VAG3"/>
<keyword evidence="6" id="KW-0443">Lipid metabolism</keyword>
<dbReference type="InterPro" id="IPR008278">
    <property type="entry name" value="4-PPantetheinyl_Trfase_dom"/>
</dbReference>
<feature type="domain" description="4'-phosphopantetheinyl transferase" evidence="8">
    <location>
        <begin position="8"/>
        <end position="107"/>
    </location>
</feature>
<keyword evidence="3" id="KW-0479">Metal-binding</keyword>
<dbReference type="HAMAP" id="MF_00101">
    <property type="entry name" value="AcpS"/>
    <property type="match status" value="1"/>
</dbReference>
<evidence type="ECO:0000256" key="7">
    <source>
        <dbReference type="ARBA" id="ARBA00023160"/>
    </source>
</evidence>
<evidence type="ECO:0000256" key="6">
    <source>
        <dbReference type="ARBA" id="ARBA00023098"/>
    </source>
</evidence>
<dbReference type="InterPro" id="IPR004568">
    <property type="entry name" value="Ppantetheine-prot_Trfase_dom"/>
</dbReference>
<dbReference type="NCBIfam" id="TIGR00556">
    <property type="entry name" value="pantethn_trn"/>
    <property type="match status" value="1"/>
</dbReference>
<keyword evidence="7" id="KW-0275">Fatty acid biosynthesis</keyword>
<keyword evidence="1" id="KW-0444">Lipid biosynthesis</keyword>
<organism evidence="9">
    <name type="scientific">marine sediment metagenome</name>
    <dbReference type="NCBI Taxonomy" id="412755"/>
    <lineage>
        <taxon>unclassified sequences</taxon>
        <taxon>metagenomes</taxon>
        <taxon>ecological metagenomes</taxon>
    </lineage>
</organism>
<keyword evidence="5" id="KW-0460">Magnesium</keyword>